<feature type="signal peptide" evidence="1">
    <location>
        <begin position="1"/>
        <end position="22"/>
    </location>
</feature>
<evidence type="ECO:0000256" key="1">
    <source>
        <dbReference type="SAM" id="SignalP"/>
    </source>
</evidence>
<proteinExistence type="predicted"/>
<name>A0AAV4D0S9_9GAST</name>
<sequence length="267" mass="30444">MLNCGQAYTLIVSLTALGQMHAQSQNMIQRKEYIKWYNGELKYNITNDLLNNRSNIQFSMITRKPELEIDQAWFTVNSSVSFDLEIWAQSHACHKCDLMYITYVAGFSGHSLPVNCTHKTDLRLVRVHPGGHPEQLCRFQTTFREDGDYWVFIDYPDPPDDELIKCELILANDPPAAELRDLSLSASFQPYGILLTIMPSFKTQFSPMSWSLKKREGENGVVKGGGIKTLEMRQQDGKNQGLKVSKNVSRGFLRLSGWIGLLLYIDI</sequence>
<evidence type="ECO:0000313" key="2">
    <source>
        <dbReference type="EMBL" id="GFO37809.1"/>
    </source>
</evidence>
<dbReference type="AlphaFoldDB" id="A0AAV4D0S9"/>
<comment type="caution">
    <text evidence="2">The sequence shown here is derived from an EMBL/GenBank/DDBJ whole genome shotgun (WGS) entry which is preliminary data.</text>
</comment>
<keyword evidence="3" id="KW-1185">Reference proteome</keyword>
<protein>
    <submittedName>
        <fullName evidence="2">Heparan-alpha-glucosaminide n-acetyltransferase</fullName>
    </submittedName>
</protein>
<organism evidence="2 3">
    <name type="scientific">Plakobranchus ocellatus</name>
    <dbReference type="NCBI Taxonomy" id="259542"/>
    <lineage>
        <taxon>Eukaryota</taxon>
        <taxon>Metazoa</taxon>
        <taxon>Spiralia</taxon>
        <taxon>Lophotrochozoa</taxon>
        <taxon>Mollusca</taxon>
        <taxon>Gastropoda</taxon>
        <taxon>Heterobranchia</taxon>
        <taxon>Euthyneura</taxon>
        <taxon>Panpulmonata</taxon>
        <taxon>Sacoglossa</taxon>
        <taxon>Placobranchoidea</taxon>
        <taxon>Plakobranchidae</taxon>
        <taxon>Plakobranchus</taxon>
    </lineage>
</organism>
<dbReference type="Proteomes" id="UP000735302">
    <property type="component" value="Unassembled WGS sequence"/>
</dbReference>
<reference evidence="2 3" key="1">
    <citation type="journal article" date="2021" name="Elife">
        <title>Chloroplast acquisition without the gene transfer in kleptoplastic sea slugs, Plakobranchus ocellatus.</title>
        <authorList>
            <person name="Maeda T."/>
            <person name="Takahashi S."/>
            <person name="Yoshida T."/>
            <person name="Shimamura S."/>
            <person name="Takaki Y."/>
            <person name="Nagai Y."/>
            <person name="Toyoda A."/>
            <person name="Suzuki Y."/>
            <person name="Arimoto A."/>
            <person name="Ishii H."/>
            <person name="Satoh N."/>
            <person name="Nishiyama T."/>
            <person name="Hasebe M."/>
            <person name="Maruyama T."/>
            <person name="Minagawa J."/>
            <person name="Obokata J."/>
            <person name="Shigenobu S."/>
        </authorList>
    </citation>
    <scope>NUCLEOTIDE SEQUENCE [LARGE SCALE GENOMIC DNA]</scope>
</reference>
<feature type="chain" id="PRO_5043382929" evidence="1">
    <location>
        <begin position="23"/>
        <end position="267"/>
    </location>
</feature>
<evidence type="ECO:0000313" key="3">
    <source>
        <dbReference type="Proteomes" id="UP000735302"/>
    </source>
</evidence>
<dbReference type="EMBL" id="BLXT01007308">
    <property type="protein sequence ID" value="GFO37809.1"/>
    <property type="molecule type" value="Genomic_DNA"/>
</dbReference>
<accession>A0AAV4D0S9</accession>
<gene>
    <name evidence="2" type="ORF">PoB_006431400</name>
</gene>
<keyword evidence="1" id="KW-0732">Signal</keyword>